<feature type="compositionally biased region" description="Low complexity" evidence="1">
    <location>
        <begin position="385"/>
        <end position="396"/>
    </location>
</feature>
<feature type="compositionally biased region" description="Low complexity" evidence="1">
    <location>
        <begin position="258"/>
        <end position="286"/>
    </location>
</feature>
<feature type="region of interest" description="Disordered" evidence="1">
    <location>
        <begin position="137"/>
        <end position="286"/>
    </location>
</feature>
<feature type="region of interest" description="Disordered" evidence="1">
    <location>
        <begin position="24"/>
        <end position="46"/>
    </location>
</feature>
<feature type="compositionally biased region" description="Low complexity" evidence="1">
    <location>
        <begin position="214"/>
        <end position="225"/>
    </location>
</feature>
<reference evidence="2" key="1">
    <citation type="submission" date="2022-07" db="EMBL/GenBank/DDBJ databases">
        <title>Genome Sequence of Leucocoprinus birnbaumii.</title>
        <authorList>
            <person name="Buettner E."/>
        </authorList>
    </citation>
    <scope>NUCLEOTIDE SEQUENCE</scope>
    <source>
        <strain evidence="2">VT141</strain>
    </source>
</reference>
<protein>
    <submittedName>
        <fullName evidence="2">Uncharacterized protein</fullName>
    </submittedName>
</protein>
<feature type="region of interest" description="Disordered" evidence="1">
    <location>
        <begin position="298"/>
        <end position="429"/>
    </location>
</feature>
<evidence type="ECO:0000313" key="3">
    <source>
        <dbReference type="Proteomes" id="UP001213000"/>
    </source>
</evidence>
<evidence type="ECO:0000313" key="2">
    <source>
        <dbReference type="EMBL" id="KAJ3571100.1"/>
    </source>
</evidence>
<feature type="compositionally biased region" description="Low complexity" evidence="1">
    <location>
        <begin position="320"/>
        <end position="331"/>
    </location>
</feature>
<comment type="caution">
    <text evidence="2">The sequence shown here is derived from an EMBL/GenBank/DDBJ whole genome shotgun (WGS) entry which is preliminary data.</text>
</comment>
<feature type="region of interest" description="Disordered" evidence="1">
    <location>
        <begin position="59"/>
        <end position="110"/>
    </location>
</feature>
<feature type="region of interest" description="Disordered" evidence="1">
    <location>
        <begin position="452"/>
        <end position="474"/>
    </location>
</feature>
<dbReference type="EMBL" id="JANIEX010000202">
    <property type="protein sequence ID" value="KAJ3571100.1"/>
    <property type="molecule type" value="Genomic_DNA"/>
</dbReference>
<feature type="compositionally biased region" description="Acidic residues" evidence="1">
    <location>
        <begin position="366"/>
        <end position="377"/>
    </location>
</feature>
<name>A0AAD5VVK8_9AGAR</name>
<proteinExistence type="predicted"/>
<gene>
    <name evidence="2" type="ORF">NP233_g3973</name>
</gene>
<keyword evidence="3" id="KW-1185">Reference proteome</keyword>
<accession>A0AAD5VVK8</accession>
<dbReference type="Proteomes" id="UP001213000">
    <property type="component" value="Unassembled WGS sequence"/>
</dbReference>
<sequence length="474" mass="50625">MPLVCKLPAVALHEFAPKRHDDYATNALPPYRHHHQNQNLTQLPPNLEKSIYKRIGVASNRHDDDDDDAANPLPLHLPKSATPNKKTKSAESPPLPPPHPRQLPEHRAASTRHPLSLLYHPLRRNLPKLQPLLPRRNLPLKLHPLPRHVQKTPSRTPIRPSSRSSHLYAPTAASLARARNAPEPVPTPPKKTLSVGASERLSKPTAASLSRARTPVASPPSSKSAAPPPRSTPTPKPATRGHVGAGARGGKVPATPLKTTPVKKAPSSTSSKASKSPEAASSNNAVVSGAAATVAADQDVFTTKEAEAEPQTEDVPAPTPESSQESEAQPEPSEELEDSVVHESEIKVVVSDEGNGDVAVTHEDDVALEETKEEVEPEVPHTNGSATTDSSITDTAEPQESEPEPEQEQEASNSDNGVDSDPISDKLAALASKHDGNVVADIEHMVNFLETVPQPTSVGAVTPSELQEIPDEDH</sequence>
<dbReference type="AlphaFoldDB" id="A0AAD5VVK8"/>
<feature type="compositionally biased region" description="Low complexity" evidence="1">
    <location>
        <begin position="152"/>
        <end position="165"/>
    </location>
</feature>
<feature type="compositionally biased region" description="Acidic residues" evidence="1">
    <location>
        <begin position="397"/>
        <end position="409"/>
    </location>
</feature>
<organism evidence="2 3">
    <name type="scientific">Leucocoprinus birnbaumii</name>
    <dbReference type="NCBI Taxonomy" id="56174"/>
    <lineage>
        <taxon>Eukaryota</taxon>
        <taxon>Fungi</taxon>
        <taxon>Dikarya</taxon>
        <taxon>Basidiomycota</taxon>
        <taxon>Agaricomycotina</taxon>
        <taxon>Agaricomycetes</taxon>
        <taxon>Agaricomycetidae</taxon>
        <taxon>Agaricales</taxon>
        <taxon>Agaricineae</taxon>
        <taxon>Agaricaceae</taxon>
        <taxon>Leucocoprinus</taxon>
    </lineage>
</organism>
<evidence type="ECO:0000256" key="1">
    <source>
        <dbReference type="SAM" id="MobiDB-lite"/>
    </source>
</evidence>
<feature type="compositionally biased region" description="Pro residues" evidence="1">
    <location>
        <begin position="226"/>
        <end position="236"/>
    </location>
</feature>